<evidence type="ECO:0000313" key="3">
    <source>
        <dbReference type="Proteomes" id="UP001466331"/>
    </source>
</evidence>
<accession>A0ABU9UE71</accession>
<organism evidence="2 3">
    <name type="scientific">Rarispira pelagica</name>
    <dbReference type="NCBI Taxonomy" id="3141764"/>
    <lineage>
        <taxon>Bacteria</taxon>
        <taxon>Pseudomonadati</taxon>
        <taxon>Spirochaetota</taxon>
        <taxon>Spirochaetia</taxon>
        <taxon>Winmispirales</taxon>
        <taxon>Winmispiraceae</taxon>
        <taxon>Rarispira</taxon>
    </lineage>
</organism>
<dbReference type="Proteomes" id="UP001466331">
    <property type="component" value="Unassembled WGS sequence"/>
</dbReference>
<name>A0ABU9UE71_9SPIR</name>
<protein>
    <submittedName>
        <fullName evidence="2">DUF1801 domain-containing protein</fullName>
    </submittedName>
</protein>
<reference evidence="2 3" key="1">
    <citation type="submission" date="2024-03" db="EMBL/GenBank/DDBJ databases">
        <title>Ignisphaera cupida sp. nov., a hyperthermophilic hydrolytic archaeon from a hot spring of Kamchatka, and proposal of Ignisphaeraceae fam. nov.</title>
        <authorList>
            <person name="Podosokorskaya O.A."/>
            <person name="Elcheninov A.G."/>
            <person name="Maltseva A.I."/>
            <person name="Zayulina K.S."/>
            <person name="Novikov A."/>
            <person name="Merkel A.Y."/>
        </authorList>
    </citation>
    <scope>NUCLEOTIDE SEQUENCE [LARGE SCALE GENOMIC DNA]</scope>
    <source>
        <strain evidence="2 3">38H-sp</strain>
    </source>
</reference>
<keyword evidence="3" id="KW-1185">Reference proteome</keyword>
<feature type="domain" description="YdhG-like" evidence="1">
    <location>
        <begin position="19"/>
        <end position="133"/>
    </location>
</feature>
<dbReference type="Gene3D" id="3.90.1150.200">
    <property type="match status" value="1"/>
</dbReference>
<gene>
    <name evidence="2" type="ORF">WKV44_10325</name>
</gene>
<dbReference type="EMBL" id="JBCHKQ010000007">
    <property type="protein sequence ID" value="MEM5948935.1"/>
    <property type="molecule type" value="Genomic_DNA"/>
</dbReference>
<sequence>MQYNASNPDEYIKQIDPVWKDAFVRLRDSIKRSLDIGFIETMQYGMISYVVSKDVFPEGYHVAGDKLLPYISIAAQKRYISVYHMAIYADDRLMDWFVSEWNKRCDYKLDMGKSCIRFKNGSKIPYKLIEELAGKMSAKEWVQLYKKISK</sequence>
<evidence type="ECO:0000313" key="2">
    <source>
        <dbReference type="EMBL" id="MEM5948935.1"/>
    </source>
</evidence>
<dbReference type="RefSeq" id="WP_420070387.1">
    <property type="nucleotide sequence ID" value="NZ_JBCHKQ010000007.1"/>
</dbReference>
<dbReference type="InterPro" id="IPR014922">
    <property type="entry name" value="YdhG-like"/>
</dbReference>
<dbReference type="SUPFAM" id="SSF159888">
    <property type="entry name" value="YdhG-like"/>
    <property type="match status" value="1"/>
</dbReference>
<evidence type="ECO:0000259" key="1">
    <source>
        <dbReference type="Pfam" id="PF08818"/>
    </source>
</evidence>
<dbReference type="Pfam" id="PF08818">
    <property type="entry name" value="DUF1801"/>
    <property type="match status" value="1"/>
</dbReference>
<comment type="caution">
    <text evidence="2">The sequence shown here is derived from an EMBL/GenBank/DDBJ whole genome shotgun (WGS) entry which is preliminary data.</text>
</comment>
<proteinExistence type="predicted"/>